<gene>
    <name evidence="2" type="ORF">JL811_13365</name>
</gene>
<sequence>MRRITPALCLVTALLSAQLSAPPLAAQTADPGISATINGQIEALRKDDFDRAFDFASPTIRQLFGTAPNFGTMVRQGYPMVHRPGAVRLLELRDVAGRLWQRVMITDTEGRTHLLDYEMQQGPGGWQINGVQILPDPGPMI</sequence>
<keyword evidence="1" id="KW-0732">Signal</keyword>
<protein>
    <submittedName>
        <fullName evidence="2">DUF4864 domain-containing protein</fullName>
    </submittedName>
</protein>
<dbReference type="InterPro" id="IPR032347">
    <property type="entry name" value="DUF4864"/>
</dbReference>
<dbReference type="AlphaFoldDB" id="A0A8K0Y1S6"/>
<evidence type="ECO:0000313" key="3">
    <source>
        <dbReference type="Proteomes" id="UP000648908"/>
    </source>
</evidence>
<dbReference type="Proteomes" id="UP000648908">
    <property type="component" value="Unassembled WGS sequence"/>
</dbReference>
<name>A0A8K0Y1S6_9RHOB</name>
<dbReference type="Pfam" id="PF16156">
    <property type="entry name" value="DUF4864"/>
    <property type="match status" value="1"/>
</dbReference>
<feature type="chain" id="PRO_5035478353" evidence="1">
    <location>
        <begin position="26"/>
        <end position="141"/>
    </location>
</feature>
<accession>A0A8K0Y1S6</accession>
<evidence type="ECO:0000256" key="1">
    <source>
        <dbReference type="SAM" id="SignalP"/>
    </source>
</evidence>
<dbReference type="EMBL" id="JAESVN010000005">
    <property type="protein sequence ID" value="MBL4918212.1"/>
    <property type="molecule type" value="Genomic_DNA"/>
</dbReference>
<proteinExistence type="predicted"/>
<comment type="caution">
    <text evidence="2">The sequence shown here is derived from an EMBL/GenBank/DDBJ whole genome shotgun (WGS) entry which is preliminary data.</text>
</comment>
<evidence type="ECO:0000313" key="2">
    <source>
        <dbReference type="EMBL" id="MBL4918212.1"/>
    </source>
</evidence>
<dbReference type="RefSeq" id="WP_202689201.1">
    <property type="nucleotide sequence ID" value="NZ_JAESVN010000005.1"/>
</dbReference>
<reference evidence="2" key="1">
    <citation type="submission" date="2021-01" db="EMBL/GenBank/DDBJ databases">
        <title>Tabrizicola alba sp. nov. a motile alkaliphilic bacterium isolated from a soda lake.</title>
        <authorList>
            <person name="Szuroczki S."/>
            <person name="Abbaszade G."/>
            <person name="Schumann P."/>
            <person name="Toth E."/>
        </authorList>
    </citation>
    <scope>NUCLEOTIDE SEQUENCE</scope>
    <source>
        <strain evidence="2">DMG-N-6</strain>
    </source>
</reference>
<feature type="signal peptide" evidence="1">
    <location>
        <begin position="1"/>
        <end position="25"/>
    </location>
</feature>
<organism evidence="2 3">
    <name type="scientific">Szabonella alba</name>
    <dbReference type="NCBI Taxonomy" id="2804194"/>
    <lineage>
        <taxon>Bacteria</taxon>
        <taxon>Pseudomonadati</taxon>
        <taxon>Pseudomonadota</taxon>
        <taxon>Alphaproteobacteria</taxon>
        <taxon>Rhodobacterales</taxon>
        <taxon>Paracoccaceae</taxon>
        <taxon>Szabonella</taxon>
    </lineage>
</organism>
<keyword evidence="3" id="KW-1185">Reference proteome</keyword>